<evidence type="ECO:0000313" key="2">
    <source>
        <dbReference type="Proteomes" id="UP000741013"/>
    </source>
</evidence>
<organism evidence="1 2">
    <name type="scientific">Amycolatopsis magusensis</name>
    <dbReference type="NCBI Taxonomy" id="882444"/>
    <lineage>
        <taxon>Bacteria</taxon>
        <taxon>Bacillati</taxon>
        <taxon>Actinomycetota</taxon>
        <taxon>Actinomycetes</taxon>
        <taxon>Pseudonocardiales</taxon>
        <taxon>Pseudonocardiaceae</taxon>
        <taxon>Amycolatopsis</taxon>
    </lineage>
</organism>
<protein>
    <submittedName>
        <fullName evidence="1">Uncharacterized protein</fullName>
    </submittedName>
</protein>
<comment type="caution">
    <text evidence="1">The sequence shown here is derived from an EMBL/GenBank/DDBJ whole genome shotgun (WGS) entry which is preliminary data.</text>
</comment>
<name>A0ABS4PVE3_9PSEU</name>
<dbReference type="EMBL" id="JAGGMS010000001">
    <property type="protein sequence ID" value="MBP2182814.1"/>
    <property type="molecule type" value="Genomic_DNA"/>
</dbReference>
<accession>A0ABS4PVE3</accession>
<keyword evidence="2" id="KW-1185">Reference proteome</keyword>
<reference evidence="1 2" key="1">
    <citation type="submission" date="2021-03" db="EMBL/GenBank/DDBJ databases">
        <title>Sequencing the genomes of 1000 actinobacteria strains.</title>
        <authorList>
            <person name="Klenk H.-P."/>
        </authorList>
    </citation>
    <scope>NUCLEOTIDE SEQUENCE [LARGE SCALE GENOMIC DNA]</scope>
    <source>
        <strain evidence="1 2">DSM 45510</strain>
    </source>
</reference>
<gene>
    <name evidence="1" type="ORF">JOM49_004340</name>
</gene>
<evidence type="ECO:0000313" key="1">
    <source>
        <dbReference type="EMBL" id="MBP2182814.1"/>
    </source>
</evidence>
<dbReference type="RefSeq" id="WP_209666069.1">
    <property type="nucleotide sequence ID" value="NZ_JAGGMS010000001.1"/>
</dbReference>
<proteinExistence type="predicted"/>
<sequence>MRPLVVTDDVPVLVRDEQTLKVVTKKATPEHVLENDGEVIAVVNDSRGPRVQGCQRSWIRIDDGGTIYDAVSTKVTIVAFVADYADATEYAAALRAKGSGRLVKEKSQKVEAAFEAMTASRTQAGKALEKGEGSTGDLKVALAGLAFSWANCGNTSGNLSNELAALCGTEQLMKNLQFTPENTGEFAPTIQEFLGKQDEVFFIDLTLLKIHTISLEVHPDGAYLVQGYQGAYTAFWWQRITEAPLTLPGVKLDDAQLPMNWSENEGKMLTLRDHWGGGRPLGAPQVGELVEGLGNILGLGKDGKWTAESHKQYIALPFYVGEPEALTVGIKDTRPATPLTFYVNVYRIKDPAQGYKTLEANGGCLSHLVLDRIFQQMTALAKTAK</sequence>
<dbReference type="Proteomes" id="UP000741013">
    <property type="component" value="Unassembled WGS sequence"/>
</dbReference>